<organism evidence="1 2">
    <name type="scientific">Dentiradicibacter hellwigii</name>
    <dbReference type="NCBI Taxonomy" id="3149053"/>
    <lineage>
        <taxon>Bacteria</taxon>
        <taxon>Pseudomonadati</taxon>
        <taxon>Pseudomonadota</taxon>
        <taxon>Betaproteobacteria</taxon>
        <taxon>Rhodocyclales</taxon>
        <taxon>Rhodocyclaceae</taxon>
        <taxon>Dentiradicibacter</taxon>
    </lineage>
</organism>
<name>A0ABV4UDL0_9RHOO</name>
<accession>A0ABV4UDL0</accession>
<comment type="caution">
    <text evidence="1">The sequence shown here is derived from an EMBL/GenBank/DDBJ whole genome shotgun (WGS) entry which is preliminary data.</text>
</comment>
<dbReference type="SUPFAM" id="SSF160424">
    <property type="entry name" value="BH3703-like"/>
    <property type="match status" value="1"/>
</dbReference>
<keyword evidence="2" id="KW-1185">Reference proteome</keyword>
<gene>
    <name evidence="1" type="ORF">ABCS64_03105</name>
</gene>
<dbReference type="InterPro" id="IPR036170">
    <property type="entry name" value="YezG-like_sf"/>
</dbReference>
<dbReference type="EMBL" id="JBEUWX010000002">
    <property type="protein sequence ID" value="MFA9949323.1"/>
    <property type="molecule type" value="Genomic_DNA"/>
</dbReference>
<dbReference type="RefSeq" id="WP_418890462.1">
    <property type="nucleotide sequence ID" value="NZ_JBEUWX010000002.1"/>
</dbReference>
<protein>
    <submittedName>
        <fullName evidence="1">Uncharacterized protein</fullName>
    </submittedName>
</protein>
<evidence type="ECO:0000313" key="1">
    <source>
        <dbReference type="EMBL" id="MFA9949323.1"/>
    </source>
</evidence>
<dbReference type="Proteomes" id="UP001574673">
    <property type="component" value="Unassembled WGS sequence"/>
</dbReference>
<evidence type="ECO:0000313" key="2">
    <source>
        <dbReference type="Proteomes" id="UP001574673"/>
    </source>
</evidence>
<reference evidence="2" key="1">
    <citation type="submission" date="2024-06" db="EMBL/GenBank/DDBJ databases">
        <title>Radixoralia hellwigii gen. nov., sp nov., isolated from a root canal in the human oral cavity.</title>
        <authorList>
            <person name="Bartsch S."/>
            <person name="Wittmer A."/>
            <person name="Schulz A.-K."/>
            <person name="Neumann-Schaal M."/>
            <person name="Wolf J."/>
            <person name="Gronow S."/>
            <person name="Tennert C."/>
            <person name="Haecker G."/>
            <person name="Cieplik F."/>
            <person name="Al-Ahmad A."/>
        </authorList>
    </citation>
    <scope>NUCLEOTIDE SEQUENCE [LARGE SCALE GENOMIC DNA]</scope>
    <source>
        <strain evidence="2">Wk13</strain>
    </source>
</reference>
<sequence>MFLHDDLLRTTGQRIWGLTFTLYPTGKFNIEYDYEKPEGYEETDEVISGEEINQSLNNLFKS</sequence>
<proteinExistence type="predicted"/>